<dbReference type="RefSeq" id="WP_122316898.1">
    <property type="nucleotide sequence ID" value="NZ_RBRE01000060.1"/>
</dbReference>
<protein>
    <submittedName>
        <fullName evidence="1">Uncharacterized protein</fullName>
    </submittedName>
</protein>
<dbReference type="OrthoDB" id="6197633at2"/>
<sequence length="172" mass="19328">MWKRAERYPLKPPLAQINDPQNLPAGVRLLSRIQDTQVPSGEHYLFFANEGGLSILHACERPSGGYLYEQSDFPQRFLDWFAPALRDFRKPSGQGTSSRLSAPVQEVGGEMLTLERGMAVGGEGEPGYIVNNWSRKRVLPGLGDHFMPMNVAWSERFLFQGGLLRLLGEIRL</sequence>
<dbReference type="Proteomes" id="UP000277236">
    <property type="component" value="Unassembled WGS sequence"/>
</dbReference>
<evidence type="ECO:0000313" key="2">
    <source>
        <dbReference type="Proteomes" id="UP000277236"/>
    </source>
</evidence>
<proteinExistence type="predicted"/>
<organism evidence="1 2">
    <name type="scientific">Pseudomonas cichorii</name>
    <dbReference type="NCBI Taxonomy" id="36746"/>
    <lineage>
        <taxon>Bacteria</taxon>
        <taxon>Pseudomonadati</taxon>
        <taxon>Pseudomonadota</taxon>
        <taxon>Gammaproteobacteria</taxon>
        <taxon>Pseudomonadales</taxon>
        <taxon>Pseudomonadaceae</taxon>
        <taxon>Pseudomonas</taxon>
    </lineage>
</organism>
<comment type="caution">
    <text evidence="1">The sequence shown here is derived from an EMBL/GenBank/DDBJ whole genome shotgun (WGS) entry which is preliminary data.</text>
</comment>
<dbReference type="AlphaFoldDB" id="A0A3M4LS82"/>
<reference evidence="1 2" key="1">
    <citation type="submission" date="2018-08" db="EMBL/GenBank/DDBJ databases">
        <title>Recombination of ecologically and evolutionarily significant loci maintains genetic cohesion in the Pseudomonas syringae species complex.</title>
        <authorList>
            <person name="Dillon M."/>
            <person name="Thakur S."/>
            <person name="Almeida R.N.D."/>
            <person name="Weir B.S."/>
            <person name="Guttman D.S."/>
        </authorList>
    </citation>
    <scope>NUCLEOTIDE SEQUENCE [LARGE SCALE GENOMIC DNA]</scope>
    <source>
        <strain evidence="1 2">ICMP 3353</strain>
    </source>
</reference>
<name>A0A3M4LS82_PSECI</name>
<dbReference type="EMBL" id="RBRE01000060">
    <property type="protein sequence ID" value="RMQ44349.1"/>
    <property type="molecule type" value="Genomic_DNA"/>
</dbReference>
<accession>A0A3M4LS82</accession>
<evidence type="ECO:0000313" key="1">
    <source>
        <dbReference type="EMBL" id="RMQ44349.1"/>
    </source>
</evidence>
<gene>
    <name evidence="1" type="ORF">ALQ04_02214</name>
</gene>